<dbReference type="EMBL" id="WUAV01000004">
    <property type="protein sequence ID" value="KAF1756417.1"/>
    <property type="molecule type" value="Genomic_DNA"/>
</dbReference>
<dbReference type="GeneID" id="78775639"/>
<dbReference type="CTD" id="78775639"/>
<protein>
    <submittedName>
        <fullName evidence="1">Uncharacterized protein</fullName>
    </submittedName>
</protein>
<reference evidence="1 2" key="1">
    <citation type="submission" date="2019-12" db="EMBL/GenBank/DDBJ databases">
        <title>Chromosome-level assembly of the Caenorhabditis remanei genome.</title>
        <authorList>
            <person name="Teterina A.A."/>
            <person name="Willis J.H."/>
            <person name="Phillips P.C."/>
        </authorList>
    </citation>
    <scope>NUCLEOTIDE SEQUENCE [LARGE SCALE GENOMIC DNA]</scope>
    <source>
        <strain evidence="1 2">PX506</strain>
        <tissue evidence="1">Whole organism</tissue>
    </source>
</reference>
<evidence type="ECO:0000313" key="1">
    <source>
        <dbReference type="EMBL" id="KAF1756417.1"/>
    </source>
</evidence>
<name>A0A6A5GMA0_CAERE</name>
<accession>A0A6A5GMA0</accession>
<organism evidence="1 2">
    <name type="scientific">Caenorhabditis remanei</name>
    <name type="common">Caenorhabditis vulgaris</name>
    <dbReference type="NCBI Taxonomy" id="31234"/>
    <lineage>
        <taxon>Eukaryota</taxon>
        <taxon>Metazoa</taxon>
        <taxon>Ecdysozoa</taxon>
        <taxon>Nematoda</taxon>
        <taxon>Chromadorea</taxon>
        <taxon>Rhabditida</taxon>
        <taxon>Rhabditina</taxon>
        <taxon>Rhabditomorpha</taxon>
        <taxon>Rhabditoidea</taxon>
        <taxon>Rhabditidae</taxon>
        <taxon>Peloderinae</taxon>
        <taxon>Caenorhabditis</taxon>
    </lineage>
</organism>
<dbReference type="AlphaFoldDB" id="A0A6A5GMA0"/>
<proteinExistence type="predicted"/>
<evidence type="ECO:0000313" key="2">
    <source>
        <dbReference type="Proteomes" id="UP000483820"/>
    </source>
</evidence>
<dbReference type="Proteomes" id="UP000483820">
    <property type="component" value="Chromosome IV"/>
</dbReference>
<gene>
    <name evidence="1" type="ORF">GCK72_012870</name>
</gene>
<dbReference type="KEGG" id="crq:GCK72_012870"/>
<sequence length="627" mass="71286">MGDVGEVEFLGESFPDTPYLASCLEVSGGIVGLRDEDLRLGSQVAWLVDIRNLDEFLGDLTEKLESWKDLSLWVGRLDGGRHHCQVPSLRVTSDLLLWDDNLTRLSIVGVWNRVIQQADGTNDLSGLLDTILGVRWITIDLLSTNNLISTLHSNRLSILNDNLVDWLVKHISSSVDCGETSESLWKFSQSVEWIQVWRLSVTSQRVRVQTNLLDSRCEWLILVLIVTVESKRVSGEVGGVLIKSELLVDLLHRLVVWIQSLPRLRLVLIELLNPDEELLEATLLEHSHEGSGKSLHLIGWHLVDLSAFHDERRLDRLEFQVTSDTGMDEKLDERSVGHQEFWDQVDVPVTSTTHLRLWLRLSSVEFLVELLKWIDLGRFHPRPFVDDRVELQTLNRLNTASRVFEIRGHLRRGDELLPVVDSWWNDSEDVLEMIGFFFAEILSKPTSANQIAATLLKNVRFIVVMKTGAPGRANAPTELMKLGKSATCSTISDAMTPSNAGRTRRSWNIIPLPYRFLRRINSSHIESTSSQRNRQKTPAASNVDYASWTGALSFSNIIHNPWYTNSIKRVKSTERPGRISPFSGHLSEFFDFFRIDRNRRRGGRRVESIEILDESGGTSSWQHLATV</sequence>
<comment type="caution">
    <text evidence="1">The sequence shown here is derived from an EMBL/GenBank/DDBJ whole genome shotgun (WGS) entry which is preliminary data.</text>
</comment>
<dbReference type="RefSeq" id="XP_053584234.1">
    <property type="nucleotide sequence ID" value="XM_053729462.1"/>
</dbReference>